<dbReference type="Proteomes" id="UP001274830">
    <property type="component" value="Unassembled WGS sequence"/>
</dbReference>
<feature type="region of interest" description="Disordered" evidence="1">
    <location>
        <begin position="490"/>
        <end position="514"/>
    </location>
</feature>
<dbReference type="EMBL" id="JAUTXT010000008">
    <property type="protein sequence ID" value="KAK3676919.1"/>
    <property type="molecule type" value="Genomic_DNA"/>
</dbReference>
<reference evidence="2" key="1">
    <citation type="submission" date="2023-07" db="EMBL/GenBank/DDBJ databases">
        <title>Black Yeasts Isolated from many extreme environments.</title>
        <authorList>
            <person name="Coleine C."/>
            <person name="Stajich J.E."/>
            <person name="Selbmann L."/>
        </authorList>
    </citation>
    <scope>NUCLEOTIDE SEQUENCE</scope>
    <source>
        <strain evidence="2">CCFEE 5485</strain>
    </source>
</reference>
<evidence type="ECO:0000256" key="1">
    <source>
        <dbReference type="SAM" id="MobiDB-lite"/>
    </source>
</evidence>
<dbReference type="AlphaFoldDB" id="A0AAE0WSB4"/>
<comment type="caution">
    <text evidence="2">The sequence shown here is derived from an EMBL/GenBank/DDBJ whole genome shotgun (WGS) entry which is preliminary data.</text>
</comment>
<gene>
    <name evidence="2" type="ORF">LTR78_003123</name>
</gene>
<feature type="region of interest" description="Disordered" evidence="1">
    <location>
        <begin position="421"/>
        <end position="457"/>
    </location>
</feature>
<feature type="region of interest" description="Disordered" evidence="1">
    <location>
        <begin position="1"/>
        <end position="24"/>
    </location>
</feature>
<proteinExistence type="predicted"/>
<protein>
    <submittedName>
        <fullName evidence="2">Uncharacterized protein</fullName>
    </submittedName>
</protein>
<evidence type="ECO:0000313" key="2">
    <source>
        <dbReference type="EMBL" id="KAK3676919.1"/>
    </source>
</evidence>
<evidence type="ECO:0000313" key="3">
    <source>
        <dbReference type="Proteomes" id="UP001274830"/>
    </source>
</evidence>
<accession>A0AAE0WSB4</accession>
<sequence>MSTASGVSSASTSDITSDKASSTSGGVGSYILSGLGVAASSTTSSTVSSSTSLSYSNEFTNSTASATSTAISSLTTSMSGNGTLPSPYTTWHNYTYATSCAYSDPGCLSTCGQYFSSCESDWAIFTQNATAIATLTSTSLYLDPQVSTIAQITKNATTTLTQTLIRDSTSFVEVASTVVGLASGSQSLSTTYSPFTYTSYIYSYSNTLLTATQPGCSSPGNAMTACISGCNPNYCTITGGTVDLLYWPVATTSLHTIGSGLNVSTSTQIIPITHAPNVTRTTVFKGITMTSPSVYVSFDSAWAFDECSQPVGRNHSGSIIAMLPDQVSSIHGSLGPQMVPDAPHFHGTWIPAFMNYTNLAMTPVPLSVYLDQPSCFDSFCSTIYTDYKPVLSVPQHVLSLDPAWKNCDVFWQGVYDPPKALQPTDVEATPTTPAGQGTTSTAASPSSTPTSPTASATALPISVSTSTSAAAQSSASSPLQNSATAVAPAAYSGSSSSSTAPTQAQSSVGAVKSARSSSAYVAMTTTGKVSGVSSGDTVQATSQTSPSNALGVLTQAQQSSSDPSGPAKQTTSAISSQQDPTAQSSANTASRNSGNPAVDGTDPVQEQRTSTTISAVADAADSATVAAPQATVTAGGQAYTVLPGASSSAAIVQTSGTSVTLTEGASTVVLGQTISVSSSGLVVGLQTVPVITAPARTVSSQAVVTAGGVAYTASVLLSGSAAVVAGQTLSIGGSAIAISGATISAASTGLVVAQSGSTNTAVFEAASPTTQIEAVVTLGSQTVTAYRLADTSNVVAVGGTTLTVGGEAKTVSGAVVSAGTNGLSADGRVVPFSTVVAADPSQRTTHVSGGSHVGKVVQAILTAAGQTITAYQVSTSPDAMAIDGTTLSVGGSALTLSGHTYSAQSSGIVEDGTLAAWSTTIVTAQSSQTVASPSSSLGSSTGSISIPKVTSGATSASGSAKTSAIQSSEGVQTSLSSRHGLGSLLGVLIMFML</sequence>
<feature type="region of interest" description="Disordered" evidence="1">
    <location>
        <begin position="528"/>
        <end position="612"/>
    </location>
</feature>
<feature type="compositionally biased region" description="Polar residues" evidence="1">
    <location>
        <begin position="528"/>
        <end position="595"/>
    </location>
</feature>
<feature type="compositionally biased region" description="Low complexity" evidence="1">
    <location>
        <begin position="428"/>
        <end position="457"/>
    </location>
</feature>
<organism evidence="2 3">
    <name type="scientific">Recurvomyces mirabilis</name>
    <dbReference type="NCBI Taxonomy" id="574656"/>
    <lineage>
        <taxon>Eukaryota</taxon>
        <taxon>Fungi</taxon>
        <taxon>Dikarya</taxon>
        <taxon>Ascomycota</taxon>
        <taxon>Pezizomycotina</taxon>
        <taxon>Dothideomycetes</taxon>
        <taxon>Dothideomycetidae</taxon>
        <taxon>Mycosphaerellales</taxon>
        <taxon>Teratosphaeriaceae</taxon>
        <taxon>Recurvomyces</taxon>
    </lineage>
</organism>
<keyword evidence="3" id="KW-1185">Reference proteome</keyword>
<feature type="compositionally biased region" description="Low complexity" evidence="1">
    <location>
        <begin position="490"/>
        <end position="508"/>
    </location>
</feature>
<name>A0AAE0WSB4_9PEZI</name>